<organism evidence="4 5">
    <name type="scientific">Parascaris univalens</name>
    <name type="common">Nematode worm</name>
    <dbReference type="NCBI Taxonomy" id="6257"/>
    <lineage>
        <taxon>Eukaryota</taxon>
        <taxon>Metazoa</taxon>
        <taxon>Ecdysozoa</taxon>
        <taxon>Nematoda</taxon>
        <taxon>Chromadorea</taxon>
        <taxon>Rhabditida</taxon>
        <taxon>Spirurina</taxon>
        <taxon>Ascaridomorpha</taxon>
        <taxon>Ascaridoidea</taxon>
        <taxon>Ascarididae</taxon>
        <taxon>Parascaris</taxon>
    </lineage>
</organism>
<dbReference type="WBParaSite" id="PgR006_g219_t01">
    <property type="protein sequence ID" value="PgR006_g219_t01"/>
    <property type="gene ID" value="PgR006_g219"/>
</dbReference>
<evidence type="ECO:0000256" key="3">
    <source>
        <dbReference type="SAM" id="Phobius"/>
    </source>
</evidence>
<dbReference type="GO" id="GO:0006751">
    <property type="term" value="P:glutathione catabolic process"/>
    <property type="evidence" value="ECO:0007669"/>
    <property type="project" value="InterPro"/>
</dbReference>
<feature type="transmembrane region" description="Helical" evidence="3">
    <location>
        <begin position="56"/>
        <end position="77"/>
    </location>
</feature>
<keyword evidence="3" id="KW-0472">Membrane</keyword>
<dbReference type="GO" id="GO:0036374">
    <property type="term" value="F:glutathione hydrolase activity"/>
    <property type="evidence" value="ECO:0007669"/>
    <property type="project" value="InterPro"/>
</dbReference>
<dbReference type="Gene3D" id="1.10.246.130">
    <property type="match status" value="1"/>
</dbReference>
<evidence type="ECO:0000256" key="1">
    <source>
        <dbReference type="ARBA" id="ARBA00084097"/>
    </source>
</evidence>
<dbReference type="FunFam" id="3.60.20.40:FF:000001">
    <property type="entry name" value="Gamma-glutamyltranspeptidase 1"/>
    <property type="match status" value="1"/>
</dbReference>
<keyword evidence="1" id="KW-0800">Toxin</keyword>
<keyword evidence="4" id="KW-1185">Reference proteome</keyword>
<feature type="binding site" evidence="2">
    <location>
        <position position="574"/>
    </location>
    <ligand>
        <name>L-glutamate</name>
        <dbReference type="ChEBI" id="CHEBI:29985"/>
    </ligand>
</feature>
<feature type="binding site" evidence="2">
    <location>
        <begin position="498"/>
        <end position="500"/>
    </location>
    <ligand>
        <name>L-glutamate</name>
        <dbReference type="ChEBI" id="CHEBI:29985"/>
    </ligand>
</feature>
<proteinExistence type="predicted"/>
<reference evidence="5" key="1">
    <citation type="submission" date="2022-11" db="UniProtKB">
        <authorList>
            <consortium name="WormBaseParasite"/>
        </authorList>
    </citation>
    <scope>IDENTIFICATION</scope>
</reference>
<dbReference type="Gene3D" id="3.60.20.40">
    <property type="match status" value="1"/>
</dbReference>
<dbReference type="SUPFAM" id="SSF56235">
    <property type="entry name" value="N-terminal nucleophile aminohydrolases (Ntn hydrolases)"/>
    <property type="match status" value="1"/>
</dbReference>
<keyword evidence="1" id="KW-1199">Hemostasis impairing toxin</keyword>
<dbReference type="Proteomes" id="UP000887569">
    <property type="component" value="Unplaced"/>
</dbReference>
<dbReference type="PRINTS" id="PR01210">
    <property type="entry name" value="GGTRANSPTASE"/>
</dbReference>
<dbReference type="Pfam" id="PF01019">
    <property type="entry name" value="G_glu_transpept"/>
    <property type="match status" value="1"/>
</dbReference>
<dbReference type="PANTHER" id="PTHR11686">
    <property type="entry name" value="GAMMA GLUTAMYL TRANSPEPTIDASE"/>
    <property type="match status" value="1"/>
</dbReference>
<keyword evidence="3" id="KW-1133">Transmembrane helix</keyword>
<dbReference type="AlphaFoldDB" id="A0A915AFG4"/>
<name>A0A915AFG4_PARUN</name>
<keyword evidence="1" id="KW-1202">Platelet aggregation activating toxin</keyword>
<feature type="binding site" evidence="2">
    <location>
        <position position="522"/>
    </location>
    <ligand>
        <name>L-glutamate</name>
        <dbReference type="ChEBI" id="CHEBI:29985"/>
    </ligand>
</feature>
<dbReference type="InterPro" id="IPR000101">
    <property type="entry name" value="GGT_peptidase"/>
</dbReference>
<sequence>MHHFLSSEDGRLLAQTIESNRDDNAIRKRDMPALFFDADDNISTPVSIMYMRRRGLPWLTAAFGILSFVLIVALFALTMRHPNTDPCVGCFASYDNRSNESERKQNVTDVDVESKWPTPNPTSALSRFKNAVVICDNTICSEIGRGVLLRGGNAADAAVAAAICIGALNPYSSGLGGGFMMTFYKRREKRCITMNARETAPNSANPSWFNANPSDAVVGYKSIATPGELHGLWTIFKRFGSGRIAWQDLLMPTVNLLNSGYPVSAFMEQLLQYKRESILNEPTMMHAFMNPLTNDLYKEGDLLRNMELAQTLRRLAISSDPVKLFYRGDIAREVDNEMIEHGGFLKKVDLAAYESSVDESPLINENFRDSLALCGPAPPSSFAATQLIVALITKLYNSSADPSLLRTSDEFYHHFLEAEKLAFAQRASFGDVSFVPEAHLLAVNMTSPFYIEQLLQQIHEKADNSTYYDERYATIETGGSSHISIVDVDGNAISLSSSINSNFGSMRRSEKLGIIWNNHMQDFSIPEVYENHRSTLSEENRIQPRKRPLSYMSPTIIFDKSTGEVRMVIGAAGGSKIISAIAYVIARSVIFNETIKEAVDAPRLHAHLSPLYSEYEQGFPQEMISMLEQRGQIIRTMKFPYSIVYAILRDRSHYLTVSNDYRRSIHIYPAGF</sequence>
<dbReference type="InterPro" id="IPR043138">
    <property type="entry name" value="GGT_lsub"/>
</dbReference>
<evidence type="ECO:0000313" key="5">
    <source>
        <dbReference type="WBParaSite" id="PgR006_g219_t01"/>
    </source>
</evidence>
<dbReference type="InterPro" id="IPR029055">
    <property type="entry name" value="Ntn_hydrolases_N"/>
</dbReference>
<dbReference type="PANTHER" id="PTHR11686:SF9">
    <property type="entry name" value="RE13973P"/>
    <property type="match status" value="1"/>
</dbReference>
<protein>
    <submittedName>
        <fullName evidence="5">Uncharacterized protein</fullName>
    </submittedName>
</protein>
<dbReference type="GO" id="GO:0005886">
    <property type="term" value="C:plasma membrane"/>
    <property type="evidence" value="ECO:0007669"/>
    <property type="project" value="TreeGrafter"/>
</dbReference>
<accession>A0A915AFG4</accession>
<feature type="binding site" evidence="2">
    <location>
        <position position="197"/>
    </location>
    <ligand>
        <name>L-glutamate</name>
        <dbReference type="ChEBI" id="CHEBI:29985"/>
    </ligand>
</feature>
<evidence type="ECO:0000256" key="2">
    <source>
        <dbReference type="PIRSR" id="PIRSR600101-2"/>
    </source>
</evidence>
<keyword evidence="3" id="KW-0812">Transmembrane</keyword>
<evidence type="ECO:0000313" key="4">
    <source>
        <dbReference type="Proteomes" id="UP000887569"/>
    </source>
</evidence>
<dbReference type="InterPro" id="IPR043137">
    <property type="entry name" value="GGT_ssub_C"/>
</dbReference>